<reference evidence="1" key="1">
    <citation type="submission" date="2018-02" db="EMBL/GenBank/DDBJ databases">
        <title>Rhizophora mucronata_Transcriptome.</title>
        <authorList>
            <person name="Meera S.P."/>
            <person name="Sreeshan A."/>
            <person name="Augustine A."/>
        </authorList>
    </citation>
    <scope>NUCLEOTIDE SEQUENCE</scope>
    <source>
        <tissue evidence="1">Leaf</tissue>
    </source>
</reference>
<dbReference type="AlphaFoldDB" id="A0A2P2LU47"/>
<accession>A0A2P2LU47</accession>
<name>A0A2P2LU47_RHIMU</name>
<evidence type="ECO:0000313" key="1">
    <source>
        <dbReference type="EMBL" id="MBX21507.1"/>
    </source>
</evidence>
<dbReference type="EMBL" id="GGEC01041023">
    <property type="protein sequence ID" value="MBX21507.1"/>
    <property type="molecule type" value="Transcribed_RNA"/>
</dbReference>
<sequence length="94" mass="10460">MGKHQKHNDRKSHSQVLLQPCKTFSRSIKFGTVLANSTGITIGSRHGDNSQIKKSKVTMPEACIIVPKADVTFWLPCREKKLWQVASTAILQAT</sequence>
<proteinExistence type="predicted"/>
<organism evidence="1">
    <name type="scientific">Rhizophora mucronata</name>
    <name type="common">Asiatic mangrove</name>
    <dbReference type="NCBI Taxonomy" id="61149"/>
    <lineage>
        <taxon>Eukaryota</taxon>
        <taxon>Viridiplantae</taxon>
        <taxon>Streptophyta</taxon>
        <taxon>Embryophyta</taxon>
        <taxon>Tracheophyta</taxon>
        <taxon>Spermatophyta</taxon>
        <taxon>Magnoliopsida</taxon>
        <taxon>eudicotyledons</taxon>
        <taxon>Gunneridae</taxon>
        <taxon>Pentapetalae</taxon>
        <taxon>rosids</taxon>
        <taxon>fabids</taxon>
        <taxon>Malpighiales</taxon>
        <taxon>Rhizophoraceae</taxon>
        <taxon>Rhizophora</taxon>
    </lineage>
</organism>
<dbReference type="EMBL" id="GGEC01041022">
    <property type="protein sequence ID" value="MBX21506.1"/>
    <property type="molecule type" value="Transcribed_RNA"/>
</dbReference>
<protein>
    <submittedName>
        <fullName evidence="1">COP9 signalosome complex subunit 7 isoform X2</fullName>
    </submittedName>
</protein>